<sequence length="40" mass="4744">MEMVYIRSMKAKTGGEIHGNGLHKVDEGQNWRREPWKWST</sequence>
<evidence type="ECO:0000313" key="1">
    <source>
        <dbReference type="EMBL" id="MDQ6597445.1"/>
    </source>
</evidence>
<dbReference type="Proteomes" id="UP001178888">
    <property type="component" value="Unassembled WGS sequence"/>
</dbReference>
<dbReference type="EMBL" id="JAVGVR010000001">
    <property type="protein sequence ID" value="MDQ6597445.1"/>
    <property type="molecule type" value="Genomic_DNA"/>
</dbReference>
<organism evidence="1 2">
    <name type="scientific">Bacillus salipaludis</name>
    <dbReference type="NCBI Taxonomy" id="2547811"/>
    <lineage>
        <taxon>Bacteria</taxon>
        <taxon>Bacillati</taxon>
        <taxon>Bacillota</taxon>
        <taxon>Bacilli</taxon>
        <taxon>Bacillales</taxon>
        <taxon>Bacillaceae</taxon>
        <taxon>Bacillus</taxon>
    </lineage>
</organism>
<comment type="caution">
    <text evidence="1">The sequence shown here is derived from an EMBL/GenBank/DDBJ whole genome shotgun (WGS) entry which is preliminary data.</text>
</comment>
<gene>
    <name evidence="1" type="ORF">RCG21_13940</name>
</gene>
<keyword evidence="2" id="KW-1185">Reference proteome</keyword>
<proteinExistence type="predicted"/>
<reference evidence="1" key="1">
    <citation type="submission" date="2023-08" db="EMBL/GenBank/DDBJ databases">
        <title>Nitrogen cycling bacteria in agricultural field soils.</title>
        <authorList>
            <person name="Jang J."/>
        </authorList>
    </citation>
    <scope>NUCLEOTIDE SEQUENCE</scope>
    <source>
        <strain evidence="1">PS3-36</strain>
    </source>
</reference>
<dbReference type="AlphaFoldDB" id="A0AA90QPZ2"/>
<accession>A0AA90QPZ2</accession>
<dbReference type="RefSeq" id="WP_308913284.1">
    <property type="nucleotide sequence ID" value="NZ_JAVGVR010000001.1"/>
</dbReference>
<name>A0AA90QPZ2_9BACI</name>
<evidence type="ECO:0000313" key="2">
    <source>
        <dbReference type="Proteomes" id="UP001178888"/>
    </source>
</evidence>
<protein>
    <submittedName>
        <fullName evidence="1">Uncharacterized protein</fullName>
    </submittedName>
</protein>